<dbReference type="Proteomes" id="UP000094526">
    <property type="component" value="Unassembled WGS sequence"/>
</dbReference>
<dbReference type="OrthoDB" id="5566198at2759"/>
<dbReference type="InterPro" id="IPR015943">
    <property type="entry name" value="WD40/YVTN_repeat-like_dom_sf"/>
</dbReference>
<dbReference type="eggNOG" id="KOG2445">
    <property type="taxonomic scope" value="Eukaryota"/>
</dbReference>
<dbReference type="InterPro" id="IPR037363">
    <property type="entry name" value="Sec13/Seh1_fam"/>
</dbReference>
<dbReference type="EMBL" id="LGRB01000009">
    <property type="protein sequence ID" value="OCT50851.1"/>
    <property type="molecule type" value="Genomic_DNA"/>
</dbReference>
<keyword evidence="8" id="KW-0811">Translocation</keyword>
<dbReference type="PANTHER" id="PTHR11024:SF3">
    <property type="entry name" value="NUCLEOPORIN SEH1"/>
    <property type="match status" value="1"/>
</dbReference>
<feature type="compositionally biased region" description="Low complexity" evidence="12">
    <location>
        <begin position="40"/>
        <end position="56"/>
    </location>
</feature>
<comment type="similarity">
    <text evidence="2">Belongs to the WD repeat SEC13 family.</text>
</comment>
<dbReference type="Gene3D" id="2.130.10.10">
    <property type="entry name" value="YVTN repeat-like/Quinoprotein amine dehydrogenase"/>
    <property type="match status" value="1"/>
</dbReference>
<keyword evidence="3" id="KW-0813">Transport</keyword>
<dbReference type="GO" id="GO:0035859">
    <property type="term" value="C:Seh1-associated complex"/>
    <property type="evidence" value="ECO:0007669"/>
    <property type="project" value="TreeGrafter"/>
</dbReference>
<dbReference type="InterPro" id="IPR036322">
    <property type="entry name" value="WD40_repeat_dom_sf"/>
</dbReference>
<evidence type="ECO:0000256" key="4">
    <source>
        <dbReference type="ARBA" id="ARBA00022574"/>
    </source>
</evidence>
<reference evidence="14" key="1">
    <citation type="submission" date="2015-07" db="EMBL/GenBank/DDBJ databases">
        <authorList>
            <person name="Teixeira M.M."/>
            <person name="Souza R.C."/>
            <person name="Almeida L.G."/>
            <person name="Vicente V.A."/>
            <person name="de Hoog S."/>
            <person name="Bocca A.L."/>
            <person name="de Almeida S.R."/>
            <person name="Vasconcelos A.T."/>
            <person name="Felipe M.S."/>
        </authorList>
    </citation>
    <scope>NUCLEOTIDE SEQUENCE [LARGE SCALE GENOMIC DNA]</scope>
    <source>
        <strain evidence="14">KSF</strain>
    </source>
</reference>
<feature type="compositionally biased region" description="Acidic residues" evidence="12">
    <location>
        <begin position="522"/>
        <end position="538"/>
    </location>
</feature>
<keyword evidence="4 11" id="KW-0853">WD repeat</keyword>
<dbReference type="GO" id="GO:0015031">
    <property type="term" value="P:protein transport"/>
    <property type="evidence" value="ECO:0007669"/>
    <property type="project" value="UniProtKB-KW"/>
</dbReference>
<dbReference type="InterPro" id="IPR001680">
    <property type="entry name" value="WD40_rpt"/>
</dbReference>
<dbReference type="PROSITE" id="PS50294">
    <property type="entry name" value="WD_REPEATS_REGION"/>
    <property type="match status" value="1"/>
</dbReference>
<evidence type="ECO:0000256" key="7">
    <source>
        <dbReference type="ARBA" id="ARBA00022927"/>
    </source>
</evidence>
<proteinExistence type="inferred from homology"/>
<evidence type="ECO:0000256" key="10">
    <source>
        <dbReference type="ARBA" id="ARBA00023242"/>
    </source>
</evidence>
<dbReference type="GO" id="GO:0031080">
    <property type="term" value="C:nuclear pore outer ring"/>
    <property type="evidence" value="ECO:0007669"/>
    <property type="project" value="TreeGrafter"/>
</dbReference>
<dbReference type="SUPFAM" id="SSF50978">
    <property type="entry name" value="WD40 repeat-like"/>
    <property type="match status" value="1"/>
</dbReference>
<evidence type="ECO:0000313" key="13">
    <source>
        <dbReference type="EMBL" id="OCT50851.1"/>
    </source>
</evidence>
<dbReference type="PROSITE" id="PS50082">
    <property type="entry name" value="WD_REPEATS_2"/>
    <property type="match status" value="1"/>
</dbReference>
<dbReference type="VEuPathDB" id="FungiDB:G647_09497"/>
<comment type="caution">
    <text evidence="13">The sequence shown here is derived from an EMBL/GenBank/DDBJ whole genome shotgun (WGS) entry which is preliminary data.</text>
</comment>
<keyword evidence="7" id="KW-0653">Protein transport</keyword>
<dbReference type="GO" id="GO:1904263">
    <property type="term" value="P:positive regulation of TORC1 signaling"/>
    <property type="evidence" value="ECO:0007669"/>
    <property type="project" value="TreeGrafter"/>
</dbReference>
<dbReference type="SMART" id="SM00320">
    <property type="entry name" value="WD40"/>
    <property type="match status" value="4"/>
</dbReference>
<sequence length="547" mass="58910">MMAQQRRSQRQAVVRVPFVLEHVCLAHWLDNRASQDDNESSSSSESASSSLKSPASNTTTSLPAPLPRRRRQLDEAAMAATKPFDTGHNDRVTVIHSNFNGTKILTGSIDHRIKVWDRDSKTGETTLLDTFTAHDADIKDAKFLSPTLGTHLVTTGNDLKCHLWSEDATQPPLQGHHFRRVATIQSTPRVPFVSLDVKTLTTDHITTFLALIDRLGLLSIYEPSNPDDLREWTLLDTFNVCTPNAAPSRGDETSFKVHFDPNPTPLPYMMSVNDERDQLGLVVCALNEVKIFRGVVPSATGTGTGSSSSGGGGGDGSIGGIGLGIGSGSGVSSTAGASHRIMFYEAINLPVHPALVRDVAWAPFSVRGTDRIATACKDGGVRVFELGVAEGQNATGNNNESGSGGRNGTERHQSAARARNTVQQRQQQQSSLTSAITGRQTQDSSTQMSSQAGGSRTNHDFGYVTTLSSFTTLSQAHTDAWSVTFDGQGQVLLSQGSDGVTKLWRKSVLNGQWMVFAGQDITEDSDESDEDDDEDEEVNEKLGGLNL</sequence>
<evidence type="ECO:0000313" key="14">
    <source>
        <dbReference type="Proteomes" id="UP000094526"/>
    </source>
</evidence>
<keyword evidence="5" id="KW-0677">Repeat</keyword>
<dbReference type="GO" id="GO:0051028">
    <property type="term" value="P:mRNA transport"/>
    <property type="evidence" value="ECO:0007669"/>
    <property type="project" value="UniProtKB-KW"/>
</dbReference>
<dbReference type="PANTHER" id="PTHR11024">
    <property type="entry name" value="NUCLEAR PORE COMPLEX PROTEIN SEC13 / SEH1 FAMILY MEMBER"/>
    <property type="match status" value="1"/>
</dbReference>
<keyword evidence="9" id="KW-0906">Nuclear pore complex</keyword>
<evidence type="ECO:0000256" key="6">
    <source>
        <dbReference type="ARBA" id="ARBA00022816"/>
    </source>
</evidence>
<dbReference type="VEuPathDB" id="FungiDB:CLCR_08254"/>
<dbReference type="GO" id="GO:0005198">
    <property type="term" value="F:structural molecule activity"/>
    <property type="evidence" value="ECO:0007669"/>
    <property type="project" value="InterPro"/>
</dbReference>
<keyword evidence="14" id="KW-1185">Reference proteome</keyword>
<evidence type="ECO:0000256" key="3">
    <source>
        <dbReference type="ARBA" id="ARBA00022448"/>
    </source>
</evidence>
<keyword evidence="10" id="KW-0539">Nucleus</keyword>
<protein>
    <submittedName>
        <fullName evidence="13">Putative nuclear pore protein (SEH1)</fullName>
    </submittedName>
</protein>
<evidence type="ECO:0000256" key="12">
    <source>
        <dbReference type="SAM" id="MobiDB-lite"/>
    </source>
</evidence>
<organism evidence="13 14">
    <name type="scientific">Cladophialophora carrionii</name>
    <dbReference type="NCBI Taxonomy" id="86049"/>
    <lineage>
        <taxon>Eukaryota</taxon>
        <taxon>Fungi</taxon>
        <taxon>Dikarya</taxon>
        <taxon>Ascomycota</taxon>
        <taxon>Pezizomycotina</taxon>
        <taxon>Eurotiomycetes</taxon>
        <taxon>Chaetothyriomycetidae</taxon>
        <taxon>Chaetothyriales</taxon>
        <taxon>Herpotrichiellaceae</taxon>
        <taxon>Cladophialophora</taxon>
    </lineage>
</organism>
<feature type="region of interest" description="Disordered" evidence="12">
    <location>
        <begin position="34"/>
        <end position="68"/>
    </location>
</feature>
<evidence type="ECO:0000256" key="5">
    <source>
        <dbReference type="ARBA" id="ARBA00022737"/>
    </source>
</evidence>
<evidence type="ECO:0000256" key="2">
    <source>
        <dbReference type="ARBA" id="ARBA00010102"/>
    </source>
</evidence>
<evidence type="ECO:0000256" key="11">
    <source>
        <dbReference type="PROSITE-ProRule" id="PRU00221"/>
    </source>
</evidence>
<feature type="repeat" description="WD" evidence="11">
    <location>
        <begin position="85"/>
        <end position="126"/>
    </location>
</feature>
<feature type="compositionally biased region" description="Low complexity" evidence="12">
    <location>
        <begin position="440"/>
        <end position="451"/>
    </location>
</feature>
<feature type="compositionally biased region" description="Polar residues" evidence="12">
    <location>
        <begin position="430"/>
        <end position="439"/>
    </location>
</feature>
<gene>
    <name evidence="13" type="ORF">CLCR_08254</name>
</gene>
<evidence type="ECO:0000256" key="9">
    <source>
        <dbReference type="ARBA" id="ARBA00023132"/>
    </source>
</evidence>
<accession>A0A1C1CQV9</accession>
<dbReference type="AlphaFoldDB" id="A0A1C1CQV9"/>
<name>A0A1C1CQV9_9EURO</name>
<dbReference type="GO" id="GO:0034198">
    <property type="term" value="P:cellular response to amino acid starvation"/>
    <property type="evidence" value="ECO:0007669"/>
    <property type="project" value="TreeGrafter"/>
</dbReference>
<feature type="region of interest" description="Disordered" evidence="12">
    <location>
        <begin position="522"/>
        <end position="547"/>
    </location>
</feature>
<comment type="subcellular location">
    <subcellularLocation>
        <location evidence="1">Nucleus</location>
        <location evidence="1">Nuclear pore complex</location>
    </subcellularLocation>
</comment>
<keyword evidence="6" id="KW-0509">mRNA transport</keyword>
<dbReference type="Pfam" id="PF00400">
    <property type="entry name" value="WD40"/>
    <property type="match status" value="2"/>
</dbReference>
<evidence type="ECO:0000256" key="1">
    <source>
        <dbReference type="ARBA" id="ARBA00004567"/>
    </source>
</evidence>
<feature type="region of interest" description="Disordered" evidence="12">
    <location>
        <begin position="392"/>
        <end position="457"/>
    </location>
</feature>
<dbReference type="STRING" id="86049.A0A1C1CQV9"/>
<evidence type="ECO:0000256" key="8">
    <source>
        <dbReference type="ARBA" id="ARBA00023010"/>
    </source>
</evidence>